<gene>
    <name evidence="3" type="ORF">GCM10023092_26010</name>
</gene>
<dbReference type="Proteomes" id="UP001501410">
    <property type="component" value="Unassembled WGS sequence"/>
</dbReference>
<feature type="signal peptide" evidence="2">
    <location>
        <begin position="1"/>
        <end position="24"/>
    </location>
</feature>
<evidence type="ECO:0000256" key="1">
    <source>
        <dbReference type="SAM" id="MobiDB-lite"/>
    </source>
</evidence>
<protein>
    <submittedName>
        <fullName evidence="3">Uncharacterized protein</fullName>
    </submittedName>
</protein>
<comment type="caution">
    <text evidence="3">The sequence shown here is derived from an EMBL/GenBank/DDBJ whole genome shotgun (WGS) entry which is preliminary data.</text>
</comment>
<keyword evidence="2" id="KW-0732">Signal</keyword>
<dbReference type="EMBL" id="BAABEZ010000024">
    <property type="protein sequence ID" value="GAA4458142.1"/>
    <property type="molecule type" value="Genomic_DNA"/>
</dbReference>
<evidence type="ECO:0000313" key="4">
    <source>
        <dbReference type="Proteomes" id="UP001501410"/>
    </source>
</evidence>
<keyword evidence="4" id="KW-1185">Reference proteome</keyword>
<accession>A0ABP8MY80</accession>
<name>A0ABP8MY80_9BACT</name>
<evidence type="ECO:0000256" key="2">
    <source>
        <dbReference type="SAM" id="SignalP"/>
    </source>
</evidence>
<evidence type="ECO:0000313" key="3">
    <source>
        <dbReference type="EMBL" id="GAA4458142.1"/>
    </source>
</evidence>
<reference evidence="4" key="1">
    <citation type="journal article" date="2019" name="Int. J. Syst. Evol. Microbiol.">
        <title>The Global Catalogue of Microorganisms (GCM) 10K type strain sequencing project: providing services to taxonomists for standard genome sequencing and annotation.</title>
        <authorList>
            <consortium name="The Broad Institute Genomics Platform"/>
            <consortium name="The Broad Institute Genome Sequencing Center for Infectious Disease"/>
            <person name="Wu L."/>
            <person name="Ma J."/>
        </authorList>
    </citation>
    <scope>NUCLEOTIDE SEQUENCE [LARGE SCALE GENOMIC DNA]</scope>
    <source>
        <strain evidence="4">JCM 31921</strain>
    </source>
</reference>
<dbReference type="RefSeq" id="WP_344827979.1">
    <property type="nucleotide sequence ID" value="NZ_BAABEZ010000024.1"/>
</dbReference>
<proteinExistence type="predicted"/>
<feature type="compositionally biased region" description="Acidic residues" evidence="1">
    <location>
        <begin position="77"/>
        <end position="88"/>
    </location>
</feature>
<feature type="region of interest" description="Disordered" evidence="1">
    <location>
        <begin position="67"/>
        <end position="97"/>
    </location>
</feature>
<organism evidence="3 4">
    <name type="scientific">Rurimicrobium arvi</name>
    <dbReference type="NCBI Taxonomy" id="2049916"/>
    <lineage>
        <taxon>Bacteria</taxon>
        <taxon>Pseudomonadati</taxon>
        <taxon>Bacteroidota</taxon>
        <taxon>Chitinophagia</taxon>
        <taxon>Chitinophagales</taxon>
        <taxon>Chitinophagaceae</taxon>
        <taxon>Rurimicrobium</taxon>
    </lineage>
</organism>
<feature type="chain" id="PRO_5046145575" evidence="2">
    <location>
        <begin position="25"/>
        <end position="143"/>
    </location>
</feature>
<sequence>MKLLLRFLLSLSLIFFGNSSPLGAQQHPDGGRHILVNLPERIDNTRVFTIVDLPLSELRTVLSANPRGHEEIVTSDNESEDDEDDEEFQSFKKSPGADNYFTSFFYASQQPFTADLFTSPLAGDIAADIAAPKAFILFQVFRI</sequence>